<dbReference type="InterPro" id="IPR003439">
    <property type="entry name" value="ABC_transporter-like_ATP-bd"/>
</dbReference>
<dbReference type="Pfam" id="PF00005">
    <property type="entry name" value="ABC_tran"/>
    <property type="match status" value="2"/>
</dbReference>
<evidence type="ECO:0000256" key="5">
    <source>
        <dbReference type="ARBA" id="ARBA00022741"/>
    </source>
</evidence>
<protein>
    <submittedName>
        <fullName evidence="11">ABC transporter A family member 8</fullName>
    </submittedName>
</protein>
<organism evidence="11 12">
    <name type="scientific">Auxenochlorella protothecoides</name>
    <name type="common">Green microalga</name>
    <name type="synonym">Chlorella protothecoides</name>
    <dbReference type="NCBI Taxonomy" id="3075"/>
    <lineage>
        <taxon>Eukaryota</taxon>
        <taxon>Viridiplantae</taxon>
        <taxon>Chlorophyta</taxon>
        <taxon>core chlorophytes</taxon>
        <taxon>Trebouxiophyceae</taxon>
        <taxon>Chlorellales</taxon>
        <taxon>Chlorellaceae</taxon>
        <taxon>Auxenochlorella</taxon>
    </lineage>
</organism>
<evidence type="ECO:0000313" key="11">
    <source>
        <dbReference type="EMBL" id="KFM23419.1"/>
    </source>
</evidence>
<feature type="transmembrane region" description="Helical" evidence="9">
    <location>
        <begin position="35"/>
        <end position="55"/>
    </location>
</feature>
<dbReference type="PANTHER" id="PTHR19229:SF154">
    <property type="entry name" value="ABC TRANSPORTER A FAMILY MEMBER 3-RELATED"/>
    <property type="match status" value="1"/>
</dbReference>
<keyword evidence="12" id="KW-1185">Reference proteome</keyword>
<feature type="domain" description="ABC transporter" evidence="10">
    <location>
        <begin position="668"/>
        <end position="905"/>
    </location>
</feature>
<comment type="subcellular location">
    <subcellularLocation>
        <location evidence="1">Membrane</location>
        <topology evidence="1">Multi-pass membrane protein</topology>
    </subcellularLocation>
</comment>
<dbReference type="GO" id="GO:0005524">
    <property type="term" value="F:ATP binding"/>
    <property type="evidence" value="ECO:0007669"/>
    <property type="project" value="UniProtKB-KW"/>
</dbReference>
<feature type="transmembrane region" description="Helical" evidence="9">
    <location>
        <begin position="583"/>
        <end position="605"/>
    </location>
</feature>
<keyword evidence="7 9" id="KW-1133">Transmembrane helix</keyword>
<proteinExistence type="inferred from homology"/>
<dbReference type="PANTHER" id="PTHR19229">
    <property type="entry name" value="ATP-BINDING CASSETTE TRANSPORTER SUBFAMILY A ABCA"/>
    <property type="match status" value="1"/>
</dbReference>
<dbReference type="InterPro" id="IPR013525">
    <property type="entry name" value="ABC2_TM"/>
</dbReference>
<evidence type="ECO:0000256" key="4">
    <source>
        <dbReference type="ARBA" id="ARBA00022692"/>
    </source>
</evidence>
<keyword evidence="4 9" id="KW-0812">Transmembrane</keyword>
<evidence type="ECO:0000313" key="12">
    <source>
        <dbReference type="Proteomes" id="UP000028924"/>
    </source>
</evidence>
<dbReference type="Gene3D" id="3.40.50.300">
    <property type="entry name" value="P-loop containing nucleotide triphosphate hydrolases"/>
    <property type="match status" value="3"/>
</dbReference>
<feature type="domain" description="ABC transporter" evidence="10">
    <location>
        <begin position="1389"/>
        <end position="1598"/>
    </location>
</feature>
<keyword evidence="3" id="KW-0813">Transport</keyword>
<dbReference type="GeneID" id="23612506"/>
<evidence type="ECO:0000256" key="7">
    <source>
        <dbReference type="ARBA" id="ARBA00022989"/>
    </source>
</evidence>
<feature type="transmembrane region" description="Helical" evidence="9">
    <location>
        <begin position="480"/>
        <end position="503"/>
    </location>
</feature>
<dbReference type="SUPFAM" id="SSF52540">
    <property type="entry name" value="P-loop containing nucleoside triphosphate hydrolases"/>
    <property type="match status" value="2"/>
</dbReference>
<gene>
    <name evidence="11" type="ORF">F751_1115</name>
</gene>
<feature type="transmembrane region" description="Helical" evidence="9">
    <location>
        <begin position="510"/>
        <end position="532"/>
    </location>
</feature>
<feature type="transmembrane region" description="Helical" evidence="9">
    <location>
        <begin position="1247"/>
        <end position="1270"/>
    </location>
</feature>
<feature type="transmembrane region" description="Helical" evidence="9">
    <location>
        <begin position="443"/>
        <end position="468"/>
    </location>
</feature>
<comment type="similarity">
    <text evidence="2">Belongs to the ABC transporter superfamily. ABCA family. CPR flippase (TC 3.A.1.211) subfamily.</text>
</comment>
<evidence type="ECO:0000256" key="9">
    <source>
        <dbReference type="SAM" id="Phobius"/>
    </source>
</evidence>
<evidence type="ECO:0000256" key="1">
    <source>
        <dbReference type="ARBA" id="ARBA00004141"/>
    </source>
</evidence>
<evidence type="ECO:0000256" key="2">
    <source>
        <dbReference type="ARBA" id="ARBA00008526"/>
    </source>
</evidence>
<dbReference type="FunFam" id="3.40.50.300:FF:000665">
    <property type="entry name" value="ABC transporter A family member 2"/>
    <property type="match status" value="1"/>
</dbReference>
<dbReference type="InterPro" id="IPR026082">
    <property type="entry name" value="ABCA"/>
</dbReference>
<dbReference type="Pfam" id="PF12698">
    <property type="entry name" value="ABC2_membrane_3"/>
    <property type="match status" value="2"/>
</dbReference>
<dbReference type="Proteomes" id="UP000028924">
    <property type="component" value="Unassembled WGS sequence"/>
</dbReference>
<feature type="transmembrane region" description="Helical" evidence="9">
    <location>
        <begin position="1302"/>
        <end position="1321"/>
    </location>
</feature>
<evidence type="ECO:0000256" key="8">
    <source>
        <dbReference type="ARBA" id="ARBA00023136"/>
    </source>
</evidence>
<dbReference type="PROSITE" id="PS00211">
    <property type="entry name" value="ABC_TRANSPORTER_1"/>
    <property type="match status" value="2"/>
</dbReference>
<evidence type="ECO:0000256" key="6">
    <source>
        <dbReference type="ARBA" id="ARBA00022840"/>
    </source>
</evidence>
<keyword evidence="8 9" id="KW-0472">Membrane</keyword>
<dbReference type="EMBL" id="KL662090">
    <property type="protein sequence ID" value="KFM23419.1"/>
    <property type="molecule type" value="Genomic_DNA"/>
</dbReference>
<dbReference type="eggNOG" id="KOG0059">
    <property type="taxonomic scope" value="Eukaryota"/>
</dbReference>
<dbReference type="KEGG" id="apro:F751_1115"/>
<feature type="transmembrane region" description="Helical" evidence="9">
    <location>
        <begin position="1216"/>
        <end position="1235"/>
    </location>
</feature>
<feature type="transmembrane region" description="Helical" evidence="9">
    <location>
        <begin position="538"/>
        <end position="562"/>
    </location>
</feature>
<feature type="transmembrane region" description="Helical" evidence="9">
    <location>
        <begin position="1182"/>
        <end position="1204"/>
    </location>
</feature>
<evidence type="ECO:0000259" key="10">
    <source>
        <dbReference type="PROSITE" id="PS50893"/>
    </source>
</evidence>
<name>A0A087SCG5_AUXPR</name>
<dbReference type="GO" id="GO:0016887">
    <property type="term" value="F:ATP hydrolysis activity"/>
    <property type="evidence" value="ECO:0007669"/>
    <property type="project" value="InterPro"/>
</dbReference>
<dbReference type="PROSITE" id="PS50893">
    <property type="entry name" value="ABC_TRANSPORTER_2"/>
    <property type="match status" value="2"/>
</dbReference>
<sequence length="1655" mass="180384">MSTAAPPKHTTFGTQARALFIKNAAQQRRQRRTNIILILYPVIFCILLYVLQRVINNALSSRDNQCGCYCLSCCRTDAAGTTTCRTNSAADPCQQSDDCQAYDDSRCGVEYSVNGQAGYCAVPYPPTWPALMQVPLTRRRAEPWRPAAAMLYTGQDAAAAAQLAGGLFGDGAPSAAERAAAQATLAAGEAAGTIYASGLSQLGLTLGTWRPVTDFMTYYLEPGFLQGENAEDYNASMYMMVADAAAPAAVVTADLLGTAIAGAANSLGGGGLVAPTFTPTTGEPVWEANDSTINSMLYCGYARAWCNDTFAFNEISQAWDFQDTSTTSGTFNTRMWYNATGRYGVYQTPPTLVRVNQGINLATNAFLQAALGPDYQAQLLGLMEMPKGATILSLNFSALLGPLFFVWLAQLLLPTMLASLVYEKEMRLRTMMKMHGLGDGAYWIIQYVWFFILNFLYSMVLIGIGTAVDLAIFRLTSYSYLVVFYFLWVNCLISFAFLLSTFFRSSRTAVVVAFLYTFATGLIGYLLLTQFIQSGHWWVIFLELVPGWALFRGLWEMGTYAFRGAYKNSGGMSWSSLSDPGNGSTAVLIIFAVEWVVFLILAWYFEQVIPSGVGITKHPLFFLGGKFRKRSLAAQSTPTDVVQVPLEPEDVRAERQRVSDGDTAGSSIVIKDLVKIFPPTGGNPRLAAVKGLTLAVERGECFGLLGPNGAGKSTTINILTGFLTANGGSVVVEGNDLRDGMKPIHALMGVCPQDNLLWEQLTARQHLDFYGRLKGLKGTELKEAVDAALKSVNLYNSGVGDKQVQAYSGGMKRRLSVAISFMGSPAVVYLDEPSTGLDPASRQNLWDVVKEGKKGRGIVLTTHSMEEATVLCDRLGIFVDGQLVCLGSPQELTSRYADFYVYTIMTPPEQGEAAHKLVLSMSPNARQTYALAGTRKYELPVADVTLAVVFNEMTAASNHLTILDWGIANATLEEVFIKGAIYASGLSQLGLILGSDRNRFFPTYYVEPSLISTRYYNASLTAVVRNASSPSVSLFLDQLGTSLDALSNAVGLGLAVPSISPVTGEPAWQANASAINRFLYCGYPQIRCGGRVQEDYEVSQAWDFQNTSVETGQYNVRMWFNGTGRVDVYNSFPSLLRVNQGINLAANSFLQRALGPGYQSRLLGFQEMPKDVTRLTVSISTLLGPLFFVWLSQLLLPTMLLTLVYEKEKRLIQYTWFFIMNFLFSMILVGMGWAVDLPIFRLTSYSYTVVFYFLWCNCLIGFAFLLSTLFTSSRTAVVTAFLLIFGTGLIGFLLLSRFIDNGHWWVIFLELIPGFALYRGFYEMGAYAFRATFSPGSTRGLQWSTLSDPGNGSIAVLIIFAVEWVIVEPEDVQAERARVENGGADEACIQIKSLVKIFPAVGGNKRLAAVKGLTMAVERGECFGLLGPNGAGKSTTVNILTGFLTATHGSVIVEGHDTRNGMRPIHSIMGGEDLETAIIKSLASVNLLHGRVGEKQVLSYSGGMKRRLSVAISFIGSPVVVYLDEPSTGLDPASRHNLWDVVKEGKEGRGIVLTTHSMEEANILCDRLGIFVDGQLVCLGTPKDLTTRFGGYYTYSLAGTRKYELPVSDVTLAGVFEAMTTAAAHLTILDWGIANATLEEVFIKLAKHLGVEGGN</sequence>
<dbReference type="GO" id="GO:0005319">
    <property type="term" value="F:lipid transporter activity"/>
    <property type="evidence" value="ECO:0007669"/>
    <property type="project" value="TreeGrafter"/>
</dbReference>
<dbReference type="GO" id="GO:0016020">
    <property type="term" value="C:membrane"/>
    <property type="evidence" value="ECO:0007669"/>
    <property type="project" value="UniProtKB-SubCell"/>
</dbReference>
<dbReference type="RefSeq" id="XP_011396289.1">
    <property type="nucleotide sequence ID" value="XM_011397987.1"/>
</dbReference>
<dbReference type="CDD" id="cd03263">
    <property type="entry name" value="ABC_subfamily_A"/>
    <property type="match status" value="2"/>
</dbReference>
<dbReference type="InterPro" id="IPR003593">
    <property type="entry name" value="AAA+_ATPase"/>
</dbReference>
<dbReference type="OrthoDB" id="8061355at2759"/>
<dbReference type="InterPro" id="IPR017871">
    <property type="entry name" value="ABC_transporter-like_CS"/>
</dbReference>
<reference evidence="11 12" key="1">
    <citation type="journal article" date="2014" name="BMC Genomics">
        <title>Oil accumulation mechanisms of the oleaginous microalga Chlorella protothecoides revealed through its genome, transcriptomes, and proteomes.</title>
        <authorList>
            <person name="Gao C."/>
            <person name="Wang Y."/>
            <person name="Shen Y."/>
            <person name="Yan D."/>
            <person name="He X."/>
            <person name="Dai J."/>
            <person name="Wu Q."/>
        </authorList>
    </citation>
    <scope>NUCLEOTIDE SEQUENCE [LARGE SCALE GENOMIC DNA]</scope>
    <source>
        <strain evidence="11 12">0710</strain>
    </source>
</reference>
<feature type="transmembrane region" description="Helical" evidence="9">
    <location>
        <begin position="1277"/>
        <end position="1296"/>
    </location>
</feature>
<keyword evidence="6" id="KW-0067">ATP-binding</keyword>
<keyword evidence="5" id="KW-0547">Nucleotide-binding</keyword>
<feature type="transmembrane region" description="Helical" evidence="9">
    <location>
        <begin position="399"/>
        <end position="422"/>
    </location>
</feature>
<dbReference type="SMART" id="SM00382">
    <property type="entry name" value="AAA"/>
    <property type="match status" value="2"/>
</dbReference>
<dbReference type="GO" id="GO:0140359">
    <property type="term" value="F:ABC-type transporter activity"/>
    <property type="evidence" value="ECO:0007669"/>
    <property type="project" value="InterPro"/>
</dbReference>
<dbReference type="Pfam" id="PF24526">
    <property type="entry name" value="ABCA12_C"/>
    <property type="match status" value="1"/>
</dbReference>
<accession>A0A087SCG5</accession>
<evidence type="ECO:0000256" key="3">
    <source>
        <dbReference type="ARBA" id="ARBA00022448"/>
    </source>
</evidence>
<dbReference type="InterPro" id="IPR027417">
    <property type="entry name" value="P-loop_NTPase"/>
</dbReference>